<evidence type="ECO:0000313" key="10">
    <source>
        <dbReference type="EMBL" id="UQA94180.1"/>
    </source>
</evidence>
<comment type="similarity">
    <text evidence="2">Belongs to the protease inhibitor I16 (SSI) family.</text>
</comment>
<gene>
    <name evidence="10" type="ORF">K9S39_21980</name>
</gene>
<name>A0ABY4MCQ2_9ACTN</name>
<evidence type="ECO:0000256" key="4">
    <source>
        <dbReference type="ARBA" id="ARBA00022690"/>
    </source>
</evidence>
<evidence type="ECO:0000256" key="8">
    <source>
        <dbReference type="SAM" id="SignalP"/>
    </source>
</evidence>
<evidence type="ECO:0000313" key="11">
    <source>
        <dbReference type="Proteomes" id="UP000830115"/>
    </source>
</evidence>
<keyword evidence="8" id="KW-0732">Signal</keyword>
<feature type="chain" id="PRO_5045110489" evidence="8">
    <location>
        <begin position="36"/>
        <end position="167"/>
    </location>
</feature>
<dbReference type="RefSeq" id="WP_248865057.1">
    <property type="nucleotide sequence ID" value="NZ_CP086322.1"/>
</dbReference>
<keyword evidence="3" id="KW-0964">Secreted</keyword>
<dbReference type="GO" id="GO:0030414">
    <property type="term" value="F:peptidase inhibitor activity"/>
    <property type="evidence" value="ECO:0007669"/>
    <property type="project" value="UniProtKB-KW"/>
</dbReference>
<dbReference type="Proteomes" id="UP000830115">
    <property type="component" value="Chromosome"/>
</dbReference>
<accession>A0ABY4MCQ2</accession>
<feature type="signal peptide" evidence="8">
    <location>
        <begin position="1"/>
        <end position="35"/>
    </location>
</feature>
<protein>
    <submittedName>
        <fullName evidence="10">Subtilase-type protease inhibitor</fullName>
    </submittedName>
</protein>
<evidence type="ECO:0000256" key="3">
    <source>
        <dbReference type="ARBA" id="ARBA00022525"/>
    </source>
</evidence>
<keyword evidence="5" id="KW-0722">Serine protease inhibitor</keyword>
<dbReference type="InterPro" id="IPR020054">
    <property type="entry name" value="Prot_inh_SSI_I16_CS"/>
</dbReference>
<keyword evidence="6" id="KW-1015">Disulfide bond</keyword>
<dbReference type="Gene3D" id="3.30.350.10">
    <property type="entry name" value="Subtilisin inhibitor-like"/>
    <property type="match status" value="1"/>
</dbReference>
<sequence>MPHRRTSRFAAAATTATAALSVVSALAAATPAASAAAVPLPERRAQAGPPASAGRPSSGDHLTVTVADSGVRGRDGTHELFCHPAHGDHPEAEAACDGLDELTTWGKDPFAPVPPDARCTMIYGGPATAHVEGTWAGRPVNADYKRTNGCEIHQWDRMEPLLPRTGS</sequence>
<keyword evidence="4 10" id="KW-0646">Protease inhibitor</keyword>
<dbReference type="InterPro" id="IPR023549">
    <property type="entry name" value="Subtilisin_inhibitor"/>
</dbReference>
<evidence type="ECO:0000256" key="6">
    <source>
        <dbReference type="ARBA" id="ARBA00023157"/>
    </source>
</evidence>
<feature type="domain" description="Subtilisin inhibitor" evidence="9">
    <location>
        <begin position="62"/>
        <end position="143"/>
    </location>
</feature>
<dbReference type="PROSITE" id="PS00999">
    <property type="entry name" value="SSI"/>
    <property type="match status" value="1"/>
</dbReference>
<evidence type="ECO:0000256" key="7">
    <source>
        <dbReference type="SAM" id="MobiDB-lite"/>
    </source>
</evidence>
<feature type="region of interest" description="Disordered" evidence="7">
    <location>
        <begin position="34"/>
        <end position="63"/>
    </location>
</feature>
<evidence type="ECO:0000256" key="2">
    <source>
        <dbReference type="ARBA" id="ARBA00010472"/>
    </source>
</evidence>
<comment type="subcellular location">
    <subcellularLocation>
        <location evidence="1">Secreted</location>
    </subcellularLocation>
</comment>
<dbReference type="InterPro" id="IPR036819">
    <property type="entry name" value="Subtilisin_inhibitor-like_sf"/>
</dbReference>
<evidence type="ECO:0000256" key="5">
    <source>
        <dbReference type="ARBA" id="ARBA00022900"/>
    </source>
</evidence>
<evidence type="ECO:0000259" key="9">
    <source>
        <dbReference type="Pfam" id="PF00720"/>
    </source>
</evidence>
<keyword evidence="11" id="KW-1185">Reference proteome</keyword>
<dbReference type="SUPFAM" id="SSF55399">
    <property type="entry name" value="Subtilisin inhibitor"/>
    <property type="match status" value="1"/>
</dbReference>
<dbReference type="Pfam" id="PF00720">
    <property type="entry name" value="SSI"/>
    <property type="match status" value="1"/>
</dbReference>
<dbReference type="EMBL" id="CP086322">
    <property type="protein sequence ID" value="UQA94180.1"/>
    <property type="molecule type" value="Genomic_DNA"/>
</dbReference>
<proteinExistence type="inferred from homology"/>
<evidence type="ECO:0000256" key="1">
    <source>
        <dbReference type="ARBA" id="ARBA00004613"/>
    </source>
</evidence>
<organism evidence="10 11">
    <name type="scientific">Streptomyces halobius</name>
    <dbReference type="NCBI Taxonomy" id="2879846"/>
    <lineage>
        <taxon>Bacteria</taxon>
        <taxon>Bacillati</taxon>
        <taxon>Actinomycetota</taxon>
        <taxon>Actinomycetes</taxon>
        <taxon>Kitasatosporales</taxon>
        <taxon>Streptomycetaceae</taxon>
        <taxon>Streptomyces</taxon>
    </lineage>
</organism>
<reference evidence="10" key="1">
    <citation type="submission" date="2021-10" db="EMBL/GenBank/DDBJ databases">
        <title>Streptomyces nigrumlapis sp.nov.,an antimicrobial producing actinobacterium isolated from Black Gobi rocks.</title>
        <authorList>
            <person name="Wen Y."/>
            <person name="Zhang W."/>
            <person name="Liu X.G."/>
        </authorList>
    </citation>
    <scope>NUCLEOTIDE SEQUENCE</scope>
    <source>
        <strain evidence="10">ST13-2-2</strain>
    </source>
</reference>